<dbReference type="Proteomes" id="UP000007364">
    <property type="component" value="Unassembled WGS sequence"/>
</dbReference>
<protein>
    <submittedName>
        <fullName evidence="4">DNA protection during starvation protein</fullName>
    </submittedName>
</protein>
<dbReference type="GO" id="GO:0008199">
    <property type="term" value="F:ferric iron binding"/>
    <property type="evidence" value="ECO:0007669"/>
    <property type="project" value="InterPro"/>
</dbReference>
<reference evidence="4 5" key="1">
    <citation type="journal article" date="2012" name="J. Bacteriol.">
        <title>Genome Sequence of Galbibacter marinum Type Strain ck-I2-15.</title>
        <authorList>
            <person name="Lai Q."/>
            <person name="Li C."/>
            <person name="Shao Z."/>
        </authorList>
    </citation>
    <scope>NUCLEOTIDE SEQUENCE [LARGE SCALE GENOMIC DNA]</scope>
    <source>
        <strain evidence="5">ck-I2-15</strain>
    </source>
</reference>
<dbReference type="AlphaFoldDB" id="K2PW31"/>
<dbReference type="RefSeq" id="WP_008991002.1">
    <property type="nucleotide sequence ID" value="NZ_AMSG01000005.1"/>
</dbReference>
<organism evidence="4 5">
    <name type="scientific">Galbibacter marinus</name>
    <dbReference type="NCBI Taxonomy" id="555500"/>
    <lineage>
        <taxon>Bacteria</taxon>
        <taxon>Pseudomonadati</taxon>
        <taxon>Bacteroidota</taxon>
        <taxon>Flavobacteriia</taxon>
        <taxon>Flavobacteriales</taxon>
        <taxon>Flavobacteriaceae</taxon>
        <taxon>Galbibacter</taxon>
    </lineage>
</organism>
<dbReference type="PANTHER" id="PTHR42932">
    <property type="entry name" value="GENERAL STRESS PROTEIN 20U"/>
    <property type="match status" value="1"/>
</dbReference>
<dbReference type="Gene3D" id="1.20.1260.10">
    <property type="match status" value="1"/>
</dbReference>
<dbReference type="InterPro" id="IPR009078">
    <property type="entry name" value="Ferritin-like_SF"/>
</dbReference>
<dbReference type="SUPFAM" id="SSF47240">
    <property type="entry name" value="Ferritin-like"/>
    <property type="match status" value="1"/>
</dbReference>
<dbReference type="PROSITE" id="PS00819">
    <property type="entry name" value="DPS_2"/>
    <property type="match status" value="1"/>
</dbReference>
<comment type="similarity">
    <text evidence="1 2">Belongs to the Dps family.</text>
</comment>
<name>K2PW31_9FLAO</name>
<keyword evidence="5" id="KW-1185">Reference proteome</keyword>
<accession>K2PW31</accession>
<dbReference type="InterPro" id="IPR012347">
    <property type="entry name" value="Ferritin-like"/>
</dbReference>
<evidence type="ECO:0000313" key="4">
    <source>
        <dbReference type="EMBL" id="EKF55694.1"/>
    </source>
</evidence>
<dbReference type="GO" id="GO:0016722">
    <property type="term" value="F:oxidoreductase activity, acting on metal ions"/>
    <property type="evidence" value="ECO:0007669"/>
    <property type="project" value="InterPro"/>
</dbReference>
<sequence>MKLSKINKIGLKIADSEKVAKKLNELLSNYQIFYMNVRGFHWNIEGSDFFVYHEKFEELYNESLHNIDEIAERILALGQMPYHSFGSYRQFSTIMEVEGVIKSKDAVKEILEGLQQLLIIERKILKLSSSIGDEGTVSLMSDYITEQEKLVWMFSASL</sequence>
<proteinExistence type="inferred from homology"/>
<dbReference type="InterPro" id="IPR023188">
    <property type="entry name" value="DPS_DNA-bd_CS"/>
</dbReference>
<dbReference type="PRINTS" id="PR01346">
    <property type="entry name" value="HELNAPAPROT"/>
</dbReference>
<dbReference type="InterPro" id="IPR008331">
    <property type="entry name" value="Ferritin_DPS_dom"/>
</dbReference>
<feature type="domain" description="Ferritin/DPS" evidence="3">
    <location>
        <begin position="21"/>
        <end position="156"/>
    </location>
</feature>
<dbReference type="PIRSF" id="PIRSF005900">
    <property type="entry name" value="Dps"/>
    <property type="match status" value="1"/>
</dbReference>
<evidence type="ECO:0000259" key="3">
    <source>
        <dbReference type="Pfam" id="PF00210"/>
    </source>
</evidence>
<dbReference type="EMBL" id="AMSG01000005">
    <property type="protein sequence ID" value="EKF55694.1"/>
    <property type="molecule type" value="Genomic_DNA"/>
</dbReference>
<dbReference type="eggNOG" id="COG0783">
    <property type="taxonomic scope" value="Bacteria"/>
</dbReference>
<dbReference type="CDD" id="cd01043">
    <property type="entry name" value="DPS"/>
    <property type="match status" value="1"/>
</dbReference>
<dbReference type="STRING" id="555500.I215_05652"/>
<gene>
    <name evidence="4" type="ORF">I215_05652</name>
</gene>
<dbReference type="OrthoDB" id="9797023at2"/>
<evidence type="ECO:0000256" key="2">
    <source>
        <dbReference type="RuleBase" id="RU003875"/>
    </source>
</evidence>
<dbReference type="PATRIC" id="fig|555500.3.peg.1167"/>
<evidence type="ECO:0000256" key="1">
    <source>
        <dbReference type="ARBA" id="ARBA00009497"/>
    </source>
</evidence>
<dbReference type="Pfam" id="PF00210">
    <property type="entry name" value="Ferritin"/>
    <property type="match status" value="1"/>
</dbReference>
<dbReference type="InterPro" id="IPR002177">
    <property type="entry name" value="DPS_DNA-bd"/>
</dbReference>
<comment type="caution">
    <text evidence="4">The sequence shown here is derived from an EMBL/GenBank/DDBJ whole genome shotgun (WGS) entry which is preliminary data.</text>
</comment>
<dbReference type="PANTHER" id="PTHR42932:SF1">
    <property type="entry name" value="GENERAL STRESS PROTEIN 20U"/>
    <property type="match status" value="1"/>
</dbReference>
<evidence type="ECO:0000313" key="5">
    <source>
        <dbReference type="Proteomes" id="UP000007364"/>
    </source>
</evidence>